<comment type="caution">
    <text evidence="3">The sequence shown here is derived from an EMBL/GenBank/DDBJ whole genome shotgun (WGS) entry which is preliminary data.</text>
</comment>
<gene>
    <name evidence="3" type="ORF">AB1Y20_004112</name>
</gene>
<dbReference type="InterPro" id="IPR016123">
    <property type="entry name" value="Mog1/PsbP_a/b/a-sand"/>
</dbReference>
<evidence type="ECO:0000313" key="3">
    <source>
        <dbReference type="EMBL" id="KAL1515047.1"/>
    </source>
</evidence>
<organism evidence="3 4">
    <name type="scientific">Prymnesium parvum</name>
    <name type="common">Toxic golden alga</name>
    <dbReference type="NCBI Taxonomy" id="97485"/>
    <lineage>
        <taxon>Eukaryota</taxon>
        <taxon>Haptista</taxon>
        <taxon>Haptophyta</taxon>
        <taxon>Prymnesiophyceae</taxon>
        <taxon>Prymnesiales</taxon>
        <taxon>Prymnesiaceae</taxon>
        <taxon>Prymnesium</taxon>
    </lineage>
</organism>
<protein>
    <recommendedName>
        <fullName evidence="2">PsbP C-terminal domain-containing protein</fullName>
    </recommendedName>
</protein>
<feature type="chain" id="PRO_5044189115" description="PsbP C-terminal domain-containing protein" evidence="1">
    <location>
        <begin position="16"/>
        <end position="217"/>
    </location>
</feature>
<dbReference type="PANTHER" id="PTHR31407:SF16">
    <property type="entry name" value="PSBP DOMAIN-CONTAINING PROTEIN 7, CHLOROPLASTIC"/>
    <property type="match status" value="1"/>
</dbReference>
<evidence type="ECO:0000313" key="4">
    <source>
        <dbReference type="Proteomes" id="UP001515480"/>
    </source>
</evidence>
<sequence>MRLALLALAFAPASGLQLGRSAARKPAFRPEVTATGPCLSRQRFVQAGAAALALGRLGVASAEEEKFSRMGGLLEPFVDISKGYKLYKPSGWTQYDQDPGVYEVKFADIIEPFETVIVSSSPVSTATSVSALGELDAVGAKFAKSRNSELVKATERDANGSLVYTFELKGEKYHELLALSINRGKLFRVSAVATNKRWPKRSELYNNIMLSFVPSGV</sequence>
<dbReference type="Proteomes" id="UP001515480">
    <property type="component" value="Unassembled WGS sequence"/>
</dbReference>
<accession>A0AB34J6J1</accession>
<name>A0AB34J6J1_PRYPA</name>
<evidence type="ECO:0000259" key="2">
    <source>
        <dbReference type="Pfam" id="PF01789"/>
    </source>
</evidence>
<feature type="domain" description="PsbP C-terminal" evidence="2">
    <location>
        <begin position="74"/>
        <end position="212"/>
    </location>
</feature>
<keyword evidence="1" id="KW-0732">Signal</keyword>
<keyword evidence="4" id="KW-1185">Reference proteome</keyword>
<reference evidence="3 4" key="1">
    <citation type="journal article" date="2024" name="Science">
        <title>Giant polyketide synthase enzymes in the biosynthesis of giant marine polyether toxins.</title>
        <authorList>
            <person name="Fallon T.R."/>
            <person name="Shende V.V."/>
            <person name="Wierzbicki I.H."/>
            <person name="Pendleton A.L."/>
            <person name="Watervoot N.F."/>
            <person name="Auber R.P."/>
            <person name="Gonzalez D.J."/>
            <person name="Wisecaver J.H."/>
            <person name="Moore B.S."/>
        </authorList>
    </citation>
    <scope>NUCLEOTIDE SEQUENCE [LARGE SCALE GENOMIC DNA]</scope>
    <source>
        <strain evidence="3 4">12B1</strain>
    </source>
</reference>
<feature type="signal peptide" evidence="1">
    <location>
        <begin position="1"/>
        <end position="15"/>
    </location>
</feature>
<dbReference type="EMBL" id="JBGBPQ010000012">
    <property type="protein sequence ID" value="KAL1515047.1"/>
    <property type="molecule type" value="Genomic_DNA"/>
</dbReference>
<dbReference type="InterPro" id="IPR002683">
    <property type="entry name" value="PsbP_C"/>
</dbReference>
<dbReference type="GO" id="GO:0005509">
    <property type="term" value="F:calcium ion binding"/>
    <property type="evidence" value="ECO:0007669"/>
    <property type="project" value="InterPro"/>
</dbReference>
<dbReference type="NCBIfam" id="NF040946">
    <property type="entry name" value="PSII_PsbP"/>
    <property type="match status" value="1"/>
</dbReference>
<dbReference type="SUPFAM" id="SSF55724">
    <property type="entry name" value="Mog1p/PsbP-like"/>
    <property type="match status" value="1"/>
</dbReference>
<dbReference type="PANTHER" id="PTHR31407">
    <property type="match status" value="1"/>
</dbReference>
<proteinExistence type="predicted"/>
<dbReference type="GO" id="GO:0009523">
    <property type="term" value="C:photosystem II"/>
    <property type="evidence" value="ECO:0007669"/>
    <property type="project" value="InterPro"/>
</dbReference>
<dbReference type="GO" id="GO:0019898">
    <property type="term" value="C:extrinsic component of membrane"/>
    <property type="evidence" value="ECO:0007669"/>
    <property type="project" value="InterPro"/>
</dbReference>
<evidence type="ECO:0000256" key="1">
    <source>
        <dbReference type="SAM" id="SignalP"/>
    </source>
</evidence>
<dbReference type="Pfam" id="PF01789">
    <property type="entry name" value="PsbP"/>
    <property type="match status" value="1"/>
</dbReference>
<dbReference type="Gene3D" id="3.40.1000.10">
    <property type="entry name" value="Mog1/PsbP, alpha/beta/alpha sandwich"/>
    <property type="match status" value="1"/>
</dbReference>
<dbReference type="AlphaFoldDB" id="A0AB34J6J1"/>
<dbReference type="GO" id="GO:0015979">
    <property type="term" value="P:photosynthesis"/>
    <property type="evidence" value="ECO:0007669"/>
    <property type="project" value="InterPro"/>
</dbReference>